<feature type="modified residue" description="N6-(pyridoxal phosphate)lysine" evidence="9">
    <location>
        <position position="228"/>
    </location>
</feature>
<dbReference type="NCBIfam" id="TIGR01141">
    <property type="entry name" value="hisC"/>
    <property type="match status" value="1"/>
</dbReference>
<evidence type="ECO:0000256" key="6">
    <source>
        <dbReference type="ARBA" id="ARBA00022679"/>
    </source>
</evidence>
<dbReference type="InterPro" id="IPR050106">
    <property type="entry name" value="HistidinolP_aminotransfase"/>
</dbReference>
<dbReference type="KEGG" id="vpd:VAPA_1c22430"/>
<gene>
    <name evidence="11" type="primary">hisC3</name>
    <name evidence="9" type="synonym">hisC</name>
    <name evidence="11" type="ORF">VAPA_1c22430</name>
</gene>
<dbReference type="Proteomes" id="UP000016223">
    <property type="component" value="Chromosome 1"/>
</dbReference>
<evidence type="ECO:0000256" key="3">
    <source>
        <dbReference type="ARBA" id="ARBA00007970"/>
    </source>
</evidence>
<dbReference type="InterPro" id="IPR015421">
    <property type="entry name" value="PyrdxlP-dep_Trfase_major"/>
</dbReference>
<organism evidence="11 12">
    <name type="scientific">Variovorax paradoxus B4</name>
    <dbReference type="NCBI Taxonomy" id="1246301"/>
    <lineage>
        <taxon>Bacteria</taxon>
        <taxon>Pseudomonadati</taxon>
        <taxon>Pseudomonadota</taxon>
        <taxon>Betaproteobacteria</taxon>
        <taxon>Burkholderiales</taxon>
        <taxon>Comamonadaceae</taxon>
        <taxon>Variovorax</taxon>
    </lineage>
</organism>
<dbReference type="AlphaFoldDB" id="T1X8T7"/>
<name>T1X8T7_VARPD</name>
<comment type="similarity">
    <text evidence="3 9">Belongs to the class-II pyridoxal-phosphate-dependent aminotransferase family. Histidinol-phosphate aminotransferase subfamily.</text>
</comment>
<dbReference type="EMBL" id="CP003911">
    <property type="protein sequence ID" value="AGU49347.1"/>
    <property type="molecule type" value="Genomic_DNA"/>
</dbReference>
<dbReference type="GO" id="GO:0030170">
    <property type="term" value="F:pyridoxal phosphate binding"/>
    <property type="evidence" value="ECO:0007669"/>
    <property type="project" value="InterPro"/>
</dbReference>
<dbReference type="Pfam" id="PF00155">
    <property type="entry name" value="Aminotran_1_2"/>
    <property type="match status" value="1"/>
</dbReference>
<evidence type="ECO:0000256" key="8">
    <source>
        <dbReference type="ARBA" id="ARBA00047481"/>
    </source>
</evidence>
<dbReference type="GO" id="GO:0000105">
    <property type="term" value="P:L-histidine biosynthetic process"/>
    <property type="evidence" value="ECO:0007669"/>
    <property type="project" value="UniProtKB-UniRule"/>
</dbReference>
<evidence type="ECO:0000259" key="10">
    <source>
        <dbReference type="Pfam" id="PF00155"/>
    </source>
</evidence>
<dbReference type="InterPro" id="IPR015422">
    <property type="entry name" value="PyrdxlP-dep_Trfase_small"/>
</dbReference>
<comment type="catalytic activity">
    <reaction evidence="8 9">
        <text>L-histidinol phosphate + 2-oxoglutarate = 3-(imidazol-4-yl)-2-oxopropyl phosphate + L-glutamate</text>
        <dbReference type="Rhea" id="RHEA:23744"/>
        <dbReference type="ChEBI" id="CHEBI:16810"/>
        <dbReference type="ChEBI" id="CHEBI:29985"/>
        <dbReference type="ChEBI" id="CHEBI:57766"/>
        <dbReference type="ChEBI" id="CHEBI:57980"/>
        <dbReference type="EC" id="2.6.1.9"/>
    </reaction>
</comment>
<evidence type="ECO:0000256" key="5">
    <source>
        <dbReference type="ARBA" id="ARBA00022576"/>
    </source>
</evidence>
<keyword evidence="9" id="KW-0368">Histidine biosynthesis</keyword>
<dbReference type="PANTHER" id="PTHR43643:SF3">
    <property type="entry name" value="HISTIDINOL-PHOSPHATE AMINOTRANSFERASE"/>
    <property type="match status" value="1"/>
</dbReference>
<dbReference type="HAMAP" id="MF_01023">
    <property type="entry name" value="HisC_aminotrans_2"/>
    <property type="match status" value="1"/>
</dbReference>
<protein>
    <recommendedName>
        <fullName evidence="9">Histidinol-phosphate aminotransferase</fullName>
        <ecNumber evidence="9">2.6.1.9</ecNumber>
    </recommendedName>
    <alternativeName>
        <fullName evidence="9">Imidazole acetol-phosphate transaminase</fullName>
    </alternativeName>
</protein>
<accession>T1X8T7</accession>
<proteinExistence type="inferred from homology"/>
<dbReference type="SUPFAM" id="SSF53383">
    <property type="entry name" value="PLP-dependent transferases"/>
    <property type="match status" value="1"/>
</dbReference>
<feature type="domain" description="Aminotransferase class I/classII large" evidence="10">
    <location>
        <begin position="37"/>
        <end position="360"/>
    </location>
</feature>
<dbReference type="GO" id="GO:0004400">
    <property type="term" value="F:histidinol-phosphate transaminase activity"/>
    <property type="evidence" value="ECO:0007669"/>
    <property type="project" value="UniProtKB-UniRule"/>
</dbReference>
<dbReference type="InterPro" id="IPR001917">
    <property type="entry name" value="Aminotrans_II_pyridoxalP_BS"/>
</dbReference>
<evidence type="ECO:0000313" key="11">
    <source>
        <dbReference type="EMBL" id="AGU49347.1"/>
    </source>
</evidence>
<dbReference type="EC" id="2.6.1.9" evidence="9"/>
<evidence type="ECO:0000313" key="12">
    <source>
        <dbReference type="Proteomes" id="UP000016223"/>
    </source>
</evidence>
<dbReference type="UniPathway" id="UPA00031">
    <property type="reaction ID" value="UER00012"/>
</dbReference>
<dbReference type="Gene3D" id="3.40.640.10">
    <property type="entry name" value="Type I PLP-dependent aspartate aminotransferase-like (Major domain)"/>
    <property type="match status" value="1"/>
</dbReference>
<keyword evidence="6 9" id="KW-0808">Transferase</keyword>
<comment type="cofactor">
    <cofactor evidence="1 9">
        <name>pyridoxal 5'-phosphate</name>
        <dbReference type="ChEBI" id="CHEBI:597326"/>
    </cofactor>
</comment>
<dbReference type="CDD" id="cd00609">
    <property type="entry name" value="AAT_like"/>
    <property type="match status" value="1"/>
</dbReference>
<reference evidence="11 12" key="1">
    <citation type="submission" date="2012-10" db="EMBL/GenBank/DDBJ databases">
        <title>Genome sequence of Variovorax paradoxus B4.</title>
        <authorList>
            <person name="Schuldes J."/>
            <person name="Brandt U."/>
            <person name="Hiessl S."/>
            <person name="Wuebbeler J.H."/>
            <person name="Thuermer A."/>
            <person name="Steinbuechel A."/>
            <person name="Daniel R."/>
        </authorList>
    </citation>
    <scope>NUCLEOTIDE SEQUENCE [LARGE SCALE GENOMIC DNA]</scope>
    <source>
        <strain evidence="11 12">B4</strain>
    </source>
</reference>
<sequence length="364" mass="39108">MSESLSYPDHILHLKPYVPGLPIEDLARRLGVEPSSIVKLASNENPQGASPRALAALAAARIDLSRYPDNDCTNLVGAISRRHDVPCDWVVCGAGSEAVIGNAVSTMLTTGRKTLYSQYSFQAYVGACQRVGATPIVVPSPAFAVDLGAMRAQLSNGVSLIYIANPGNPTGTAVDPDDLAAFVASVPQSVVVILDEAYFEYMPEAIRGDSIALVRKHPNLLVSRTFSKAYGLAGLRVGYGIAQAPLAEMLRRARAPFSVSESAQIAAEAALDDGEFIARTVQLNRECQKMLHAALDRLRINYLPSTTNFVLAEVGDGAALARRLERHSLIVRPVNSYGLPNWVRFSLGTVADTERLIHALTLTE</sequence>
<evidence type="ECO:0000256" key="2">
    <source>
        <dbReference type="ARBA" id="ARBA00005011"/>
    </source>
</evidence>
<comment type="pathway">
    <text evidence="2 9">Amino-acid biosynthesis; L-histidine biosynthesis; L-histidine from 5-phospho-alpha-D-ribose 1-diphosphate: step 7/9.</text>
</comment>
<dbReference type="InterPro" id="IPR004839">
    <property type="entry name" value="Aminotransferase_I/II_large"/>
</dbReference>
<dbReference type="PATRIC" id="fig|1246301.3.peg.2272"/>
<evidence type="ECO:0000256" key="7">
    <source>
        <dbReference type="ARBA" id="ARBA00022898"/>
    </source>
</evidence>
<dbReference type="InterPro" id="IPR005861">
    <property type="entry name" value="HisP_aminotrans"/>
</dbReference>
<evidence type="ECO:0000256" key="1">
    <source>
        <dbReference type="ARBA" id="ARBA00001933"/>
    </source>
</evidence>
<dbReference type="Gene3D" id="3.90.1150.10">
    <property type="entry name" value="Aspartate Aminotransferase, domain 1"/>
    <property type="match status" value="1"/>
</dbReference>
<dbReference type="PANTHER" id="PTHR43643">
    <property type="entry name" value="HISTIDINOL-PHOSPHATE AMINOTRANSFERASE 2"/>
    <property type="match status" value="1"/>
</dbReference>
<keyword evidence="5 9" id="KW-0032">Aminotransferase</keyword>
<dbReference type="PROSITE" id="PS00599">
    <property type="entry name" value="AA_TRANSFER_CLASS_2"/>
    <property type="match status" value="1"/>
</dbReference>
<keyword evidence="9" id="KW-0028">Amino-acid biosynthesis</keyword>
<evidence type="ECO:0000256" key="9">
    <source>
        <dbReference type="HAMAP-Rule" id="MF_01023"/>
    </source>
</evidence>
<dbReference type="HOGENOM" id="CLU_017584_3_3_4"/>
<comment type="subunit">
    <text evidence="4 9">Homodimer.</text>
</comment>
<dbReference type="InterPro" id="IPR015424">
    <property type="entry name" value="PyrdxlP-dep_Trfase"/>
</dbReference>
<keyword evidence="7 9" id="KW-0663">Pyridoxal phosphate</keyword>
<evidence type="ECO:0000256" key="4">
    <source>
        <dbReference type="ARBA" id="ARBA00011738"/>
    </source>
</evidence>